<dbReference type="InterPro" id="IPR036259">
    <property type="entry name" value="MFS_trans_sf"/>
</dbReference>
<feature type="transmembrane region" description="Helical" evidence="3">
    <location>
        <begin position="91"/>
        <end position="112"/>
    </location>
</feature>
<dbReference type="EMBL" id="JH711586">
    <property type="protein sequence ID" value="EIW76329.1"/>
    <property type="molecule type" value="Genomic_DNA"/>
</dbReference>
<gene>
    <name evidence="5" type="ORF">CONPUDRAFT_64714</name>
</gene>
<dbReference type="PANTHER" id="PTHR11360:SF234">
    <property type="entry name" value="MFS-TYPE TRANSPORTER DBAD-RELATED"/>
    <property type="match status" value="1"/>
</dbReference>
<comment type="caution">
    <text evidence="5">The sequence shown here is derived from an EMBL/GenBank/DDBJ whole genome shotgun (WGS) entry which is preliminary data.</text>
</comment>
<dbReference type="InterPro" id="IPR050327">
    <property type="entry name" value="Proton-linked_MCT"/>
</dbReference>
<dbReference type="Proteomes" id="UP000053558">
    <property type="component" value="Unassembled WGS sequence"/>
</dbReference>
<comment type="similarity">
    <text evidence="2">Belongs to the major facilitator superfamily. Monocarboxylate porter (TC 2.A.1.13) family.</text>
</comment>
<dbReference type="SUPFAM" id="SSF103473">
    <property type="entry name" value="MFS general substrate transporter"/>
    <property type="match status" value="1"/>
</dbReference>
<dbReference type="Gene3D" id="1.20.1250.20">
    <property type="entry name" value="MFS general substrate transporter like domains"/>
    <property type="match status" value="2"/>
</dbReference>
<dbReference type="PANTHER" id="PTHR11360">
    <property type="entry name" value="MONOCARBOXYLATE TRANSPORTER"/>
    <property type="match status" value="1"/>
</dbReference>
<evidence type="ECO:0000256" key="1">
    <source>
        <dbReference type="ARBA" id="ARBA00004141"/>
    </source>
</evidence>
<dbReference type="GeneID" id="19208380"/>
<name>A0A5M3MAT0_CONPW</name>
<organism evidence="5 6">
    <name type="scientific">Coniophora puteana (strain RWD-64-598)</name>
    <name type="common">Brown rot fungus</name>
    <dbReference type="NCBI Taxonomy" id="741705"/>
    <lineage>
        <taxon>Eukaryota</taxon>
        <taxon>Fungi</taxon>
        <taxon>Dikarya</taxon>
        <taxon>Basidiomycota</taxon>
        <taxon>Agaricomycotina</taxon>
        <taxon>Agaricomycetes</taxon>
        <taxon>Agaricomycetidae</taxon>
        <taxon>Boletales</taxon>
        <taxon>Coniophorineae</taxon>
        <taxon>Coniophoraceae</taxon>
        <taxon>Coniophora</taxon>
    </lineage>
</organism>
<keyword evidence="3" id="KW-0472">Membrane</keyword>
<dbReference type="InterPro" id="IPR011701">
    <property type="entry name" value="MFS"/>
</dbReference>
<feature type="transmembrane region" description="Helical" evidence="3">
    <location>
        <begin position="250"/>
        <end position="270"/>
    </location>
</feature>
<feature type="transmembrane region" description="Helical" evidence="3">
    <location>
        <begin position="184"/>
        <end position="206"/>
    </location>
</feature>
<accession>A0A5M3MAT0</accession>
<sequence length="487" mass="52189">MESQDTFQDVALDVEEEEPDWDPVTLYIESLPYNTNKQFRRTIQLDRKVDFGQYEDEKAPEYYEEKIDPEKLVVAAAQPPVPDFPDGGLRAYSVAVGASLLSFSTFGWINAFGVFQTYYQTKMFTDLSPDTIAWIGSVQYGMVLLPSALVGGMIDRGHYRLPLAISSIGYIISLFLTAECKTFWEVILGQGVATGLFAGMLFGGAPPVVSHWFRKKRALALGILAMGSSIGGTILPIITNTLLPKVGYSWTMRIMAFILSTTVIAANLLVRTRLPPSKVKKSLLTFSAFKRLDFATCVIGYNVTFLGLYVPLTYMTLAASPPSEGGNGGLSDTLAFYLIPLANGASLVGRLSSGVLADKFGTLNVLIPFTVVGGVMCFAWPFATHSIAGSVIVALIYGCATGALVSMLPGAPARMGPPETMGGRIGMAISCSAFGIAFSLPIGGAILSSSNNSFEDVGYYAGAMVLAGCLLLGLSRRIGLGQWSGKY</sequence>
<dbReference type="GO" id="GO:0022857">
    <property type="term" value="F:transmembrane transporter activity"/>
    <property type="evidence" value="ECO:0007669"/>
    <property type="project" value="InterPro"/>
</dbReference>
<evidence type="ECO:0000313" key="5">
    <source>
        <dbReference type="EMBL" id="EIW76329.1"/>
    </source>
</evidence>
<feature type="transmembrane region" description="Helical" evidence="3">
    <location>
        <begin position="389"/>
        <end position="413"/>
    </location>
</feature>
<feature type="transmembrane region" description="Helical" evidence="3">
    <location>
        <begin position="291"/>
        <end position="314"/>
    </location>
</feature>
<dbReference type="RefSeq" id="XP_007773355.1">
    <property type="nucleotide sequence ID" value="XM_007775165.1"/>
</dbReference>
<feature type="domain" description="Major facilitator superfamily (MFS) profile" evidence="4">
    <location>
        <begin position="90"/>
        <end position="480"/>
    </location>
</feature>
<feature type="transmembrane region" description="Helical" evidence="3">
    <location>
        <begin position="334"/>
        <end position="351"/>
    </location>
</feature>
<proteinExistence type="inferred from homology"/>
<feature type="transmembrane region" description="Helical" evidence="3">
    <location>
        <begin position="218"/>
        <end position="238"/>
    </location>
</feature>
<keyword evidence="3" id="KW-1133">Transmembrane helix</keyword>
<dbReference type="KEGG" id="cput:CONPUDRAFT_64714"/>
<dbReference type="InterPro" id="IPR020846">
    <property type="entry name" value="MFS_dom"/>
</dbReference>
<comment type="subcellular location">
    <subcellularLocation>
        <location evidence="1">Membrane</location>
        <topology evidence="1">Multi-pass membrane protein</topology>
    </subcellularLocation>
</comment>
<feature type="transmembrane region" description="Helical" evidence="3">
    <location>
        <begin position="161"/>
        <end position="178"/>
    </location>
</feature>
<evidence type="ECO:0000256" key="3">
    <source>
        <dbReference type="SAM" id="Phobius"/>
    </source>
</evidence>
<evidence type="ECO:0000256" key="2">
    <source>
        <dbReference type="ARBA" id="ARBA00006727"/>
    </source>
</evidence>
<reference evidence="6" key="1">
    <citation type="journal article" date="2012" name="Science">
        <title>The Paleozoic origin of enzymatic lignin decomposition reconstructed from 31 fungal genomes.</title>
        <authorList>
            <person name="Floudas D."/>
            <person name="Binder M."/>
            <person name="Riley R."/>
            <person name="Barry K."/>
            <person name="Blanchette R.A."/>
            <person name="Henrissat B."/>
            <person name="Martinez A.T."/>
            <person name="Otillar R."/>
            <person name="Spatafora J.W."/>
            <person name="Yadav J.S."/>
            <person name="Aerts A."/>
            <person name="Benoit I."/>
            <person name="Boyd A."/>
            <person name="Carlson A."/>
            <person name="Copeland A."/>
            <person name="Coutinho P.M."/>
            <person name="de Vries R.P."/>
            <person name="Ferreira P."/>
            <person name="Findley K."/>
            <person name="Foster B."/>
            <person name="Gaskell J."/>
            <person name="Glotzer D."/>
            <person name="Gorecki P."/>
            <person name="Heitman J."/>
            <person name="Hesse C."/>
            <person name="Hori C."/>
            <person name="Igarashi K."/>
            <person name="Jurgens J.A."/>
            <person name="Kallen N."/>
            <person name="Kersten P."/>
            <person name="Kohler A."/>
            <person name="Kuees U."/>
            <person name="Kumar T.K.A."/>
            <person name="Kuo A."/>
            <person name="LaButti K."/>
            <person name="Larrondo L.F."/>
            <person name="Lindquist E."/>
            <person name="Ling A."/>
            <person name="Lombard V."/>
            <person name="Lucas S."/>
            <person name="Lundell T."/>
            <person name="Martin R."/>
            <person name="McLaughlin D.J."/>
            <person name="Morgenstern I."/>
            <person name="Morin E."/>
            <person name="Murat C."/>
            <person name="Nagy L.G."/>
            <person name="Nolan M."/>
            <person name="Ohm R.A."/>
            <person name="Patyshakuliyeva A."/>
            <person name="Rokas A."/>
            <person name="Ruiz-Duenas F.J."/>
            <person name="Sabat G."/>
            <person name="Salamov A."/>
            <person name="Samejima M."/>
            <person name="Schmutz J."/>
            <person name="Slot J.C."/>
            <person name="St John F."/>
            <person name="Stenlid J."/>
            <person name="Sun H."/>
            <person name="Sun S."/>
            <person name="Syed K."/>
            <person name="Tsang A."/>
            <person name="Wiebenga A."/>
            <person name="Young D."/>
            <person name="Pisabarro A."/>
            <person name="Eastwood D.C."/>
            <person name="Martin F."/>
            <person name="Cullen D."/>
            <person name="Grigoriev I.V."/>
            <person name="Hibbett D.S."/>
        </authorList>
    </citation>
    <scope>NUCLEOTIDE SEQUENCE [LARGE SCALE GENOMIC DNA]</scope>
    <source>
        <strain evidence="6">RWD-64-598 SS2</strain>
    </source>
</reference>
<dbReference type="GO" id="GO:0016020">
    <property type="term" value="C:membrane"/>
    <property type="evidence" value="ECO:0007669"/>
    <property type="project" value="UniProtKB-SubCell"/>
</dbReference>
<protein>
    <submittedName>
        <fullName evidence="5">MFS general substrate transporter</fullName>
    </submittedName>
</protein>
<feature type="transmembrane region" description="Helical" evidence="3">
    <location>
        <begin position="132"/>
        <end position="154"/>
    </location>
</feature>
<dbReference type="PROSITE" id="PS50850">
    <property type="entry name" value="MFS"/>
    <property type="match status" value="1"/>
</dbReference>
<dbReference type="OrthoDB" id="6509908at2759"/>
<feature type="transmembrane region" description="Helical" evidence="3">
    <location>
        <begin position="425"/>
        <end position="447"/>
    </location>
</feature>
<dbReference type="AlphaFoldDB" id="A0A5M3MAT0"/>
<feature type="transmembrane region" description="Helical" evidence="3">
    <location>
        <begin position="459"/>
        <end position="479"/>
    </location>
</feature>
<dbReference type="Pfam" id="PF07690">
    <property type="entry name" value="MFS_1"/>
    <property type="match status" value="1"/>
</dbReference>
<keyword evidence="6" id="KW-1185">Reference proteome</keyword>
<evidence type="ECO:0000259" key="4">
    <source>
        <dbReference type="PROSITE" id="PS50850"/>
    </source>
</evidence>
<keyword evidence="3" id="KW-0812">Transmembrane</keyword>
<feature type="transmembrane region" description="Helical" evidence="3">
    <location>
        <begin position="363"/>
        <end position="383"/>
    </location>
</feature>
<evidence type="ECO:0000313" key="6">
    <source>
        <dbReference type="Proteomes" id="UP000053558"/>
    </source>
</evidence>